<evidence type="ECO:0000313" key="4">
    <source>
        <dbReference type="EMBL" id="KAG8181406.1"/>
    </source>
</evidence>
<feature type="transmembrane region" description="Helical" evidence="3">
    <location>
        <begin position="478"/>
        <end position="503"/>
    </location>
</feature>
<feature type="transmembrane region" description="Helical" evidence="3">
    <location>
        <begin position="541"/>
        <end position="564"/>
    </location>
</feature>
<feature type="transmembrane region" description="Helical" evidence="3">
    <location>
        <begin position="776"/>
        <end position="808"/>
    </location>
</feature>
<dbReference type="Proteomes" id="UP000827092">
    <property type="component" value="Unassembled WGS sequence"/>
</dbReference>
<feature type="transmembrane region" description="Helical" evidence="3">
    <location>
        <begin position="700"/>
        <end position="719"/>
    </location>
</feature>
<feature type="compositionally biased region" description="Low complexity" evidence="2">
    <location>
        <begin position="218"/>
        <end position="233"/>
    </location>
</feature>
<evidence type="ECO:0000256" key="1">
    <source>
        <dbReference type="SAM" id="Coils"/>
    </source>
</evidence>
<name>A0AAV6UCQ5_9ARAC</name>
<gene>
    <name evidence="4" type="ORF">JTE90_023569</name>
</gene>
<keyword evidence="3" id="KW-1133">Transmembrane helix</keyword>
<feature type="compositionally biased region" description="Polar residues" evidence="2">
    <location>
        <begin position="105"/>
        <end position="118"/>
    </location>
</feature>
<reference evidence="4 5" key="1">
    <citation type="journal article" date="2022" name="Nat. Ecol. Evol.">
        <title>A masculinizing supergene underlies an exaggerated male reproductive morph in a spider.</title>
        <authorList>
            <person name="Hendrickx F."/>
            <person name="De Corte Z."/>
            <person name="Sonet G."/>
            <person name="Van Belleghem S.M."/>
            <person name="Kostlbacher S."/>
            <person name="Vangestel C."/>
        </authorList>
    </citation>
    <scope>NUCLEOTIDE SEQUENCE [LARGE SCALE GENOMIC DNA]</scope>
    <source>
        <strain evidence="4">W744_W776</strain>
    </source>
</reference>
<feature type="coiled-coil region" evidence="1">
    <location>
        <begin position="611"/>
        <end position="645"/>
    </location>
</feature>
<feature type="compositionally biased region" description="Low complexity" evidence="2">
    <location>
        <begin position="257"/>
        <end position="268"/>
    </location>
</feature>
<feature type="transmembrane region" description="Helical" evidence="3">
    <location>
        <begin position="731"/>
        <end position="756"/>
    </location>
</feature>
<evidence type="ECO:0000256" key="2">
    <source>
        <dbReference type="SAM" id="MobiDB-lite"/>
    </source>
</evidence>
<dbReference type="InterPro" id="IPR040350">
    <property type="entry name" value="TMEM272"/>
</dbReference>
<keyword evidence="5" id="KW-1185">Reference proteome</keyword>
<dbReference type="EMBL" id="JAFNEN010000517">
    <property type="protein sequence ID" value="KAG8181406.1"/>
    <property type="molecule type" value="Genomic_DNA"/>
</dbReference>
<protein>
    <submittedName>
        <fullName evidence="4">Uncharacterized protein</fullName>
    </submittedName>
</protein>
<comment type="caution">
    <text evidence="4">The sequence shown here is derived from an EMBL/GenBank/DDBJ whole genome shotgun (WGS) entry which is preliminary data.</text>
</comment>
<evidence type="ECO:0000313" key="5">
    <source>
        <dbReference type="Proteomes" id="UP000827092"/>
    </source>
</evidence>
<feature type="region of interest" description="Disordered" evidence="2">
    <location>
        <begin position="74"/>
        <end position="282"/>
    </location>
</feature>
<feature type="compositionally biased region" description="Polar residues" evidence="2">
    <location>
        <begin position="183"/>
        <end position="192"/>
    </location>
</feature>
<dbReference type="AlphaFoldDB" id="A0AAV6UCQ5"/>
<organism evidence="4 5">
    <name type="scientific">Oedothorax gibbosus</name>
    <dbReference type="NCBI Taxonomy" id="931172"/>
    <lineage>
        <taxon>Eukaryota</taxon>
        <taxon>Metazoa</taxon>
        <taxon>Ecdysozoa</taxon>
        <taxon>Arthropoda</taxon>
        <taxon>Chelicerata</taxon>
        <taxon>Arachnida</taxon>
        <taxon>Araneae</taxon>
        <taxon>Araneomorphae</taxon>
        <taxon>Entelegynae</taxon>
        <taxon>Araneoidea</taxon>
        <taxon>Linyphiidae</taxon>
        <taxon>Erigoninae</taxon>
        <taxon>Oedothorax</taxon>
    </lineage>
</organism>
<sequence length="819" mass="92497">MFSELEEMVGSGSAMKGSYHDFGKSKTVSSITTKSIRNNLPDSLFRSTRFAAQKQLHLDCNCIVCNSKTVSSASTKSSLSNVPKLTVRSSRAKAERELDQDYKNSETASYTSTKSSFSKIPKSTVHSSRTKVERELDQDNNSSKTVSSASPKSSLSNIPDLTVRSSRAKAERELYQDYKKSKTVQSASTKISLSKIPKSTVHSSRTKVERELDQDNNSSKTVSSASTKSSLSKIPKSTECSLGTKAERELDQDYNNSETVSSTSTKSSYDNFPESTVRSSSTRAELELDKDYNNSKIVSSASMNKVSVLLEDEIFNKHERQDKEGPKGILKAPNVKIEFDAKQKSELQGLVERLLSPTYSDDDNQEDIIFVKATEKEILEARDRILRKSLQMEKELDEIQKSIKVQPISECRIGTVDECQAETRIPLMPETTVTDLNNKSEGDEKKSVDIHLSEIRKELSDRRNADVVSKERSSCRPIVLSSLCFAALSIVPIAMVVIGSLYLKECPVQPYIPIYLVVGGAFGIFYNFISVYRRNTKSVSYNVFDGIMNLFFVIWFIIGCVWVYSIKHVEFYVTTDSDYCHHMSSAERGESVELKDRIAAPPETRVPLMSAEDIKKEEERLEKEHKRLEKQQKQFEKEHKLLVKDMKEITKDIEEMSRWQKTQKYGANVYMSTTPVVSVIMIVIGSIYLEDCTVQPYIPIYLVVAASLGIFVNVMFLSWKCCCVDSKVCEILYYGVSGLISIFSIVWYILGCVWIYGVQDVEFEDTFSENYCHKTLYYFAFWLLNVTFILLGLCLILGLCLCCTIAVLNVLVTNDEIDE</sequence>
<feature type="transmembrane region" description="Helical" evidence="3">
    <location>
        <begin position="665"/>
        <end position="688"/>
    </location>
</feature>
<feature type="transmembrane region" description="Helical" evidence="3">
    <location>
        <begin position="510"/>
        <end position="529"/>
    </location>
</feature>
<dbReference type="PANTHER" id="PTHR33444:SF2">
    <property type="entry name" value="MARVEL DOMAIN-CONTAINING PROTEIN"/>
    <property type="match status" value="1"/>
</dbReference>
<feature type="compositionally biased region" description="Low complexity" evidence="2">
    <location>
        <begin position="142"/>
        <end position="156"/>
    </location>
</feature>
<evidence type="ECO:0000256" key="3">
    <source>
        <dbReference type="SAM" id="Phobius"/>
    </source>
</evidence>
<feature type="compositionally biased region" description="Polar residues" evidence="2">
    <location>
        <begin position="269"/>
        <end position="282"/>
    </location>
</feature>
<feature type="compositionally biased region" description="Basic and acidic residues" evidence="2">
    <location>
        <begin position="92"/>
        <end position="104"/>
    </location>
</feature>
<keyword evidence="3" id="KW-0472">Membrane</keyword>
<proteinExistence type="predicted"/>
<keyword evidence="3" id="KW-0812">Transmembrane</keyword>
<accession>A0AAV6UCQ5</accession>
<keyword evidence="1" id="KW-0175">Coiled coil</keyword>
<dbReference type="PANTHER" id="PTHR33444">
    <property type="entry name" value="SI:DKEY-19B23.12-RELATED"/>
    <property type="match status" value="1"/>
</dbReference>
<feature type="compositionally biased region" description="Basic and acidic residues" evidence="2">
    <location>
        <begin position="168"/>
        <end position="180"/>
    </location>
</feature>